<feature type="transmembrane region" description="Helical" evidence="2">
    <location>
        <begin position="229"/>
        <end position="246"/>
    </location>
</feature>
<gene>
    <name evidence="4" type="ORF">GCM10009682_50680</name>
</gene>
<feature type="signal peptide" evidence="3">
    <location>
        <begin position="1"/>
        <end position="19"/>
    </location>
</feature>
<feature type="transmembrane region" description="Helical" evidence="2">
    <location>
        <begin position="188"/>
        <end position="209"/>
    </location>
</feature>
<protein>
    <recommendedName>
        <fullName evidence="6">DUF4173 domain-containing protein</fullName>
    </recommendedName>
</protein>
<dbReference type="Proteomes" id="UP001500218">
    <property type="component" value="Unassembled WGS sequence"/>
</dbReference>
<feature type="compositionally biased region" description="Basic and acidic residues" evidence="1">
    <location>
        <begin position="58"/>
        <end position="69"/>
    </location>
</feature>
<evidence type="ECO:0000256" key="2">
    <source>
        <dbReference type="SAM" id="Phobius"/>
    </source>
</evidence>
<feature type="transmembrane region" description="Helical" evidence="2">
    <location>
        <begin position="396"/>
        <end position="412"/>
    </location>
</feature>
<feature type="compositionally biased region" description="Low complexity" evidence="1">
    <location>
        <begin position="77"/>
        <end position="93"/>
    </location>
</feature>
<keyword evidence="2" id="KW-0472">Membrane</keyword>
<dbReference type="Pfam" id="PF13687">
    <property type="entry name" value="DUF4153"/>
    <property type="match status" value="1"/>
</dbReference>
<feature type="transmembrane region" description="Helical" evidence="2">
    <location>
        <begin position="419"/>
        <end position="435"/>
    </location>
</feature>
<keyword evidence="2" id="KW-1133">Transmembrane helix</keyword>
<evidence type="ECO:0000256" key="3">
    <source>
        <dbReference type="SAM" id="SignalP"/>
    </source>
</evidence>
<evidence type="ECO:0000256" key="1">
    <source>
        <dbReference type="SAM" id="MobiDB-lite"/>
    </source>
</evidence>
<keyword evidence="2" id="KW-0812">Transmembrane</keyword>
<reference evidence="4 5" key="1">
    <citation type="journal article" date="2019" name="Int. J. Syst. Evol. Microbiol.">
        <title>The Global Catalogue of Microorganisms (GCM) 10K type strain sequencing project: providing services to taxonomists for standard genome sequencing and annotation.</title>
        <authorList>
            <consortium name="The Broad Institute Genomics Platform"/>
            <consortium name="The Broad Institute Genome Sequencing Center for Infectious Disease"/>
            <person name="Wu L."/>
            <person name="Ma J."/>
        </authorList>
    </citation>
    <scope>NUCLEOTIDE SEQUENCE [LARGE SCALE GENOMIC DNA]</scope>
    <source>
        <strain evidence="4 5">JCM 13250</strain>
    </source>
</reference>
<feature type="transmembrane region" description="Helical" evidence="2">
    <location>
        <begin position="148"/>
        <end position="167"/>
    </location>
</feature>
<organism evidence="4 5">
    <name type="scientific">Luedemannella flava</name>
    <dbReference type="NCBI Taxonomy" id="349316"/>
    <lineage>
        <taxon>Bacteria</taxon>
        <taxon>Bacillati</taxon>
        <taxon>Actinomycetota</taxon>
        <taxon>Actinomycetes</taxon>
        <taxon>Micromonosporales</taxon>
        <taxon>Micromonosporaceae</taxon>
        <taxon>Luedemannella</taxon>
    </lineage>
</organism>
<feature type="transmembrane region" description="Helical" evidence="2">
    <location>
        <begin position="34"/>
        <end position="51"/>
    </location>
</feature>
<keyword evidence="5" id="KW-1185">Reference proteome</keyword>
<dbReference type="EMBL" id="BAAALT010000210">
    <property type="protein sequence ID" value="GAA1824321.1"/>
    <property type="molecule type" value="Genomic_DNA"/>
</dbReference>
<feature type="transmembrane region" description="Helical" evidence="2">
    <location>
        <begin position="321"/>
        <end position="343"/>
    </location>
</feature>
<evidence type="ECO:0000313" key="5">
    <source>
        <dbReference type="Proteomes" id="UP001500218"/>
    </source>
</evidence>
<comment type="caution">
    <text evidence="4">The sequence shown here is derived from an EMBL/GenBank/DDBJ whole genome shotgun (WGS) entry which is preliminary data.</text>
</comment>
<keyword evidence="3" id="KW-0732">Signal</keyword>
<sequence>MSRHRIVAAFSGTPGIALAGAVAAAALPLTRVGIGWPLTQLAILLAVVVGARDRTTAADEPLPVRRPEPAPEPALGPEPADTGEPATTAAAPDTTSARLECAARLAACVLAVALGLTPALRAAGWLTALAVVGALVLGSYALVGGVGWAGVLTGSVGLVWHAGAMANRPVERPRPGGRRQPGAPAVRTAVAVGVGLALVAVFGVLFATADPVFADVVSGWTPELSPAGLARASFALLIGACLTAVARDALRSRPAMVEPDGAPPLGGRRAIRTVEWAIPLVLLDALFAVFVTVQVTVLFGGHRYVLGPGGPTYAEYARGGFGQLLFATVLTLVVLAAVALLAPRETPRQRAAIRLLGGAFAALTLVIVASALKRMWTYADAYGFTRPRLLADTLEVWLGIVLVLVLIAGLRLRARWLPVATLLTAGAVLLGLVAVNPDRLAAQTVVGRFRHDGHLDAAYLARLSADAVPAIDRLPEPARTCVLERVTRDLRGGSDPWYGWNLGRERARDALDPVPTAGWPVRLAPGCPDLGPDPDHPYNWGG</sequence>
<feature type="transmembrane region" description="Helical" evidence="2">
    <location>
        <begin position="276"/>
        <end position="301"/>
    </location>
</feature>
<proteinExistence type="predicted"/>
<evidence type="ECO:0000313" key="4">
    <source>
        <dbReference type="EMBL" id="GAA1824321.1"/>
    </source>
</evidence>
<evidence type="ECO:0008006" key="6">
    <source>
        <dbReference type="Google" id="ProtNLM"/>
    </source>
</evidence>
<feature type="transmembrane region" description="Helical" evidence="2">
    <location>
        <begin position="355"/>
        <end position="376"/>
    </location>
</feature>
<name>A0ABN2MGH7_9ACTN</name>
<accession>A0ABN2MGH7</accession>
<feature type="region of interest" description="Disordered" evidence="1">
    <location>
        <begin position="58"/>
        <end position="93"/>
    </location>
</feature>
<dbReference type="RefSeq" id="WP_344137451.1">
    <property type="nucleotide sequence ID" value="NZ_BAAALT010000210.1"/>
</dbReference>
<dbReference type="InterPro" id="IPR025291">
    <property type="entry name" value="DUF4153"/>
</dbReference>
<feature type="chain" id="PRO_5046294378" description="DUF4173 domain-containing protein" evidence="3">
    <location>
        <begin position="20"/>
        <end position="542"/>
    </location>
</feature>